<organism evidence="2 3">
    <name type="scientific">Hibiscus sabdariffa</name>
    <name type="common">roselle</name>
    <dbReference type="NCBI Taxonomy" id="183260"/>
    <lineage>
        <taxon>Eukaryota</taxon>
        <taxon>Viridiplantae</taxon>
        <taxon>Streptophyta</taxon>
        <taxon>Embryophyta</taxon>
        <taxon>Tracheophyta</taxon>
        <taxon>Spermatophyta</taxon>
        <taxon>Magnoliopsida</taxon>
        <taxon>eudicotyledons</taxon>
        <taxon>Gunneridae</taxon>
        <taxon>Pentapetalae</taxon>
        <taxon>rosids</taxon>
        <taxon>malvids</taxon>
        <taxon>Malvales</taxon>
        <taxon>Malvaceae</taxon>
        <taxon>Malvoideae</taxon>
        <taxon>Hibiscus</taxon>
    </lineage>
</organism>
<keyword evidence="1" id="KW-0732">Signal</keyword>
<reference evidence="2 3" key="1">
    <citation type="journal article" date="2024" name="G3 (Bethesda)">
        <title>Genome assembly of Hibiscus sabdariffa L. provides insights into metabolisms of medicinal natural products.</title>
        <authorList>
            <person name="Kim T."/>
        </authorList>
    </citation>
    <scope>NUCLEOTIDE SEQUENCE [LARGE SCALE GENOMIC DNA]</scope>
    <source>
        <strain evidence="2">TK-2024</strain>
        <tissue evidence="2">Old leaves</tissue>
    </source>
</reference>
<name>A0ABR2FDD9_9ROSI</name>
<evidence type="ECO:0000313" key="2">
    <source>
        <dbReference type="EMBL" id="KAK8578880.1"/>
    </source>
</evidence>
<feature type="signal peptide" evidence="1">
    <location>
        <begin position="1"/>
        <end position="21"/>
    </location>
</feature>
<accession>A0ABR2FDD9</accession>
<proteinExistence type="predicted"/>
<comment type="caution">
    <text evidence="2">The sequence shown here is derived from an EMBL/GenBank/DDBJ whole genome shotgun (WGS) entry which is preliminary data.</text>
</comment>
<keyword evidence="3" id="KW-1185">Reference proteome</keyword>
<gene>
    <name evidence="2" type="ORF">V6N12_069224</name>
</gene>
<feature type="chain" id="PRO_5047246923" evidence="1">
    <location>
        <begin position="22"/>
        <end position="283"/>
    </location>
</feature>
<dbReference type="Proteomes" id="UP001472677">
    <property type="component" value="Unassembled WGS sequence"/>
</dbReference>
<sequence length="283" mass="31092">MPLPFDWLECGLLLGIYLSCGRRWQVCSQDTGMWVFLFRVLEDYGMSRGGGGAGVWAADGFAADASDGPSWAPCCRASIRCSWLQSWSSLMSEPAREVGEFALTGSGWAVGWAKAGACFDVVGITARWQSAKIRQGNAKMDLSLRQALESSFAMTSPMLNLVPKTRSLSHTQLTGERLVRFFFFLGKSFRDFCSLVYSGGLSRDLDMISVEIKDSSASSNQKIKVVDFSGLPKNESSNPKLPIGSRSLTHQEVREFMKKICSRFAAYKGTQCKSYSTLPPGFG</sequence>
<dbReference type="EMBL" id="JBBPBM010000006">
    <property type="protein sequence ID" value="KAK8578880.1"/>
    <property type="molecule type" value="Genomic_DNA"/>
</dbReference>
<evidence type="ECO:0000313" key="3">
    <source>
        <dbReference type="Proteomes" id="UP001472677"/>
    </source>
</evidence>
<protein>
    <submittedName>
        <fullName evidence="2">Uncharacterized protein</fullName>
    </submittedName>
</protein>
<evidence type="ECO:0000256" key="1">
    <source>
        <dbReference type="SAM" id="SignalP"/>
    </source>
</evidence>